<keyword evidence="1" id="KW-1133">Transmembrane helix</keyword>
<sequence length="741" mass="81857">MTYVNDELLSGTHWATEYSIQQKIAKQNRDWRKLAHPSVLMAGLAIAGRIIVGPIALLLLFTATNYYSSGSVLIQAQDSFFAFTENDVTMAGGCSGCMGPCKIVLLKYALFKGEVFVSSPLFNAFVALGPKVELYDFNSLSDKALALGESLDTNGAVCQSGTNDWAATHNVVTGSAQQILDVISILGLSVAPQMVRELELSVNRTDGCDTRWSMLALTRLFQFPTRVGDTNFGKLSAVDLSIFPDYTECRPIVPVDDSLVGSKLALATHGEDYLSAVPDSLTLFPYSFKSSLPPVSRHVPAGTTKYPATTVVQPLLRAYYGGCRVREVNTTGIFIEDTCEISNHWEGYGLMVHSPDDIPLCSTGDVCVHNYFNSLWEWVNYISEAQPDRNGMNVNTFRTRYADTVEVNLLPGIVVGQILVMGVVSLYQVMSHKRSVLLTQIWAYRCQNGRMQVVYLAQIIYHLVFYSDVYMLGLGTGTLTSESIANLTCCFFAFSYSVVNLVKARSGDQQLDRHFRLTWEALQPVTTICVGCILLSVQRTPLASIITKNSEILRKTSARGAKYCGLNDSCILFTINMPSVITVISIGLGFVAVLISFGIRILSPKATCYVVSDLPLNESKDPGNQDNLTSFERNCIGGLFRKLFKDCDDIAYVVYNGKRCTTVEALLLTGYLYYGNHIYQASSVLLLLAARLVPRKILRTFNMLLLRWYMDPEHGTLSELRSCTWYHASAEDHKIGAVPVA</sequence>
<comment type="caution">
    <text evidence="2">The sequence shown here is derived from an EMBL/GenBank/DDBJ whole genome shotgun (WGS) entry which is preliminary data.</text>
</comment>
<reference evidence="2" key="1">
    <citation type="submission" date="2023-08" db="EMBL/GenBank/DDBJ databases">
        <title>Reference Genome Resource for the Citrus Pathogen Phytophthora citrophthora.</title>
        <authorList>
            <person name="Moller H."/>
            <person name="Coetzee B."/>
            <person name="Rose L.J."/>
            <person name="Van Niekerk J.M."/>
        </authorList>
    </citation>
    <scope>NUCLEOTIDE SEQUENCE</scope>
    <source>
        <strain evidence="2">STE-U-9442</strain>
    </source>
</reference>
<feature type="transmembrane region" description="Helical" evidence="1">
    <location>
        <begin position="580"/>
        <end position="602"/>
    </location>
</feature>
<keyword evidence="1" id="KW-0812">Transmembrane</keyword>
<feature type="transmembrane region" description="Helical" evidence="1">
    <location>
        <begin position="39"/>
        <end position="61"/>
    </location>
</feature>
<name>A0AAD9GQS9_9STRA</name>
<proteinExistence type="predicted"/>
<dbReference type="EMBL" id="JASMQC010000008">
    <property type="protein sequence ID" value="KAK1942955.1"/>
    <property type="molecule type" value="Genomic_DNA"/>
</dbReference>
<dbReference type="Proteomes" id="UP001259832">
    <property type="component" value="Unassembled WGS sequence"/>
</dbReference>
<evidence type="ECO:0000256" key="1">
    <source>
        <dbReference type="SAM" id="Phobius"/>
    </source>
</evidence>
<evidence type="ECO:0000313" key="2">
    <source>
        <dbReference type="EMBL" id="KAK1942955.1"/>
    </source>
</evidence>
<feature type="transmembrane region" description="Helical" evidence="1">
    <location>
        <begin position="451"/>
        <end position="472"/>
    </location>
</feature>
<organism evidence="2 3">
    <name type="scientific">Phytophthora citrophthora</name>
    <dbReference type="NCBI Taxonomy" id="4793"/>
    <lineage>
        <taxon>Eukaryota</taxon>
        <taxon>Sar</taxon>
        <taxon>Stramenopiles</taxon>
        <taxon>Oomycota</taxon>
        <taxon>Peronosporomycetes</taxon>
        <taxon>Peronosporales</taxon>
        <taxon>Peronosporaceae</taxon>
        <taxon>Phytophthora</taxon>
    </lineage>
</organism>
<keyword evidence="3" id="KW-1185">Reference proteome</keyword>
<feature type="transmembrane region" description="Helical" evidence="1">
    <location>
        <begin position="484"/>
        <end position="502"/>
    </location>
</feature>
<dbReference type="AlphaFoldDB" id="A0AAD9GQS9"/>
<evidence type="ECO:0008006" key="4">
    <source>
        <dbReference type="Google" id="ProtNLM"/>
    </source>
</evidence>
<protein>
    <recommendedName>
        <fullName evidence="4">Transmembrane protein</fullName>
    </recommendedName>
</protein>
<feature type="transmembrane region" description="Helical" evidence="1">
    <location>
        <begin position="409"/>
        <end position="430"/>
    </location>
</feature>
<accession>A0AAD9GQS9</accession>
<keyword evidence="1" id="KW-0472">Membrane</keyword>
<gene>
    <name evidence="2" type="ORF">P3T76_005592</name>
</gene>
<evidence type="ECO:0000313" key="3">
    <source>
        <dbReference type="Proteomes" id="UP001259832"/>
    </source>
</evidence>